<dbReference type="Proteomes" id="UP000886653">
    <property type="component" value="Unassembled WGS sequence"/>
</dbReference>
<reference evidence="2" key="1">
    <citation type="submission" date="2013-11" db="EMBL/GenBank/DDBJ databases">
        <title>Genome sequence of the fusiform rust pathogen reveals effectors for host alternation and coevolution with pine.</title>
        <authorList>
            <consortium name="DOE Joint Genome Institute"/>
            <person name="Smith K."/>
            <person name="Pendleton A."/>
            <person name="Kubisiak T."/>
            <person name="Anderson C."/>
            <person name="Salamov A."/>
            <person name="Aerts A."/>
            <person name="Riley R."/>
            <person name="Clum A."/>
            <person name="Lindquist E."/>
            <person name="Ence D."/>
            <person name="Campbell M."/>
            <person name="Kronenberg Z."/>
            <person name="Feau N."/>
            <person name="Dhillon B."/>
            <person name="Hamelin R."/>
            <person name="Burleigh J."/>
            <person name="Smith J."/>
            <person name="Yandell M."/>
            <person name="Nelson C."/>
            <person name="Grigoriev I."/>
            <person name="Davis J."/>
        </authorList>
    </citation>
    <scope>NUCLEOTIDE SEQUENCE</scope>
    <source>
        <strain evidence="2">G11</strain>
    </source>
</reference>
<keyword evidence="3" id="KW-1185">Reference proteome</keyword>
<proteinExistence type="predicted"/>
<dbReference type="AlphaFoldDB" id="A0A9P6T9J1"/>
<protein>
    <submittedName>
        <fullName evidence="2">Uncharacterized protein</fullName>
    </submittedName>
</protein>
<accession>A0A9P6T9J1</accession>
<comment type="caution">
    <text evidence="2">The sequence shown here is derived from an EMBL/GenBank/DDBJ whole genome shotgun (WGS) entry which is preliminary data.</text>
</comment>
<evidence type="ECO:0000256" key="1">
    <source>
        <dbReference type="SAM" id="SignalP"/>
    </source>
</evidence>
<feature type="chain" id="PRO_5040486456" evidence="1">
    <location>
        <begin position="24"/>
        <end position="75"/>
    </location>
</feature>
<organism evidence="2 3">
    <name type="scientific">Cronartium quercuum f. sp. fusiforme G11</name>
    <dbReference type="NCBI Taxonomy" id="708437"/>
    <lineage>
        <taxon>Eukaryota</taxon>
        <taxon>Fungi</taxon>
        <taxon>Dikarya</taxon>
        <taxon>Basidiomycota</taxon>
        <taxon>Pucciniomycotina</taxon>
        <taxon>Pucciniomycetes</taxon>
        <taxon>Pucciniales</taxon>
        <taxon>Coleosporiaceae</taxon>
        <taxon>Cronartium</taxon>
    </lineage>
</organism>
<feature type="signal peptide" evidence="1">
    <location>
        <begin position="1"/>
        <end position="23"/>
    </location>
</feature>
<evidence type="ECO:0000313" key="3">
    <source>
        <dbReference type="Proteomes" id="UP000886653"/>
    </source>
</evidence>
<gene>
    <name evidence="2" type="ORF">CROQUDRAFT_224742</name>
</gene>
<evidence type="ECO:0000313" key="2">
    <source>
        <dbReference type="EMBL" id="KAG0142583.1"/>
    </source>
</evidence>
<keyword evidence="1" id="KW-0732">Signal</keyword>
<dbReference type="EMBL" id="MU167344">
    <property type="protein sequence ID" value="KAG0142583.1"/>
    <property type="molecule type" value="Genomic_DNA"/>
</dbReference>
<name>A0A9P6T9J1_9BASI</name>
<sequence>MNHCYKRFLLLVVILSHVNHTLNVKLPHDFYEFENIKSGNQNKITYIICSSNNILGYLFIADYKLMLDKFQFVEV</sequence>